<sequence length="172" mass="18816">MSRGGSTAQVVRTACGPVSDVGVAPRVRMGRYEIEQVEGFRERFRASWQACAQMVGRSVHDVRLACDPDYQPLGDCGAAAKPRLRLRDFDETSLRILGALSEFGQAYAAGARDVRDATVTDIRQRLDLGANKVGALLPELERRDVVVSRRLPTGRFGWRLSTLGRDLVGADG</sequence>
<accession>A0ABY4ZWQ6</accession>
<proteinExistence type="predicted"/>
<name>A0ABY4ZWQ6_9CAUL</name>
<reference evidence="1 2" key="1">
    <citation type="submission" date="2022-04" db="EMBL/GenBank/DDBJ databases">
        <title>Genome sequence of soybean root-associated Caulobacter segnis RL271.</title>
        <authorList>
            <person name="Longley R."/>
            <person name="Bonito G."/>
            <person name="Trigodet F."/>
            <person name="Crosson S."/>
            <person name="Fiebig A."/>
        </authorList>
    </citation>
    <scope>NUCLEOTIDE SEQUENCE [LARGE SCALE GENOMIC DNA]</scope>
    <source>
        <strain evidence="1 2">RL271</strain>
    </source>
</reference>
<protein>
    <submittedName>
        <fullName evidence="1">Uncharacterized protein</fullName>
    </submittedName>
</protein>
<evidence type="ECO:0000313" key="2">
    <source>
        <dbReference type="Proteomes" id="UP001057520"/>
    </source>
</evidence>
<dbReference type="EMBL" id="CP096040">
    <property type="protein sequence ID" value="USQ97267.1"/>
    <property type="molecule type" value="Genomic_DNA"/>
</dbReference>
<organism evidence="1 2">
    <name type="scientific">Caulobacter segnis</name>
    <dbReference type="NCBI Taxonomy" id="88688"/>
    <lineage>
        <taxon>Bacteria</taxon>
        <taxon>Pseudomonadati</taxon>
        <taxon>Pseudomonadota</taxon>
        <taxon>Alphaproteobacteria</taxon>
        <taxon>Caulobacterales</taxon>
        <taxon>Caulobacteraceae</taxon>
        <taxon>Caulobacter</taxon>
    </lineage>
</organism>
<gene>
    <name evidence="1" type="ORF">MZV50_06910</name>
</gene>
<dbReference type="Proteomes" id="UP001057520">
    <property type="component" value="Chromosome"/>
</dbReference>
<evidence type="ECO:0000313" key="1">
    <source>
        <dbReference type="EMBL" id="USQ97267.1"/>
    </source>
</evidence>
<keyword evidence="2" id="KW-1185">Reference proteome</keyword>